<evidence type="ECO:0000259" key="7">
    <source>
        <dbReference type="Pfam" id="PF00520"/>
    </source>
</evidence>
<feature type="transmembrane region" description="Helical" evidence="6">
    <location>
        <begin position="260"/>
        <end position="281"/>
    </location>
</feature>
<dbReference type="InterPro" id="IPR050927">
    <property type="entry name" value="TRPM"/>
</dbReference>
<feature type="domain" description="Ion transport" evidence="7">
    <location>
        <begin position="130"/>
        <end position="286"/>
    </location>
</feature>
<evidence type="ECO:0000256" key="5">
    <source>
        <dbReference type="SAM" id="MobiDB-lite"/>
    </source>
</evidence>
<dbReference type="Proteomes" id="UP000271889">
    <property type="component" value="Unassembled WGS sequence"/>
</dbReference>
<keyword evidence="4 6" id="KW-0472">Membrane</keyword>
<keyword evidence="3 6" id="KW-1133">Transmembrane helix</keyword>
<dbReference type="Pfam" id="PF00520">
    <property type="entry name" value="Ion_trans"/>
    <property type="match status" value="1"/>
</dbReference>
<keyword evidence="9" id="KW-1185">Reference proteome</keyword>
<reference evidence="8 9" key="1">
    <citation type="submission" date="2018-11" db="EMBL/GenBank/DDBJ databases">
        <authorList>
            <consortium name="Pathogen Informatics"/>
        </authorList>
    </citation>
    <scope>NUCLEOTIDE SEQUENCE [LARGE SCALE GENOMIC DNA]</scope>
</reference>
<dbReference type="EMBL" id="UYRV01112635">
    <property type="protein sequence ID" value="VDN27665.1"/>
    <property type="molecule type" value="Genomic_DNA"/>
</dbReference>
<dbReference type="GO" id="GO:0005886">
    <property type="term" value="C:plasma membrane"/>
    <property type="evidence" value="ECO:0007669"/>
    <property type="project" value="TreeGrafter"/>
</dbReference>
<dbReference type="GO" id="GO:0005261">
    <property type="term" value="F:monoatomic cation channel activity"/>
    <property type="evidence" value="ECO:0007669"/>
    <property type="project" value="TreeGrafter"/>
</dbReference>
<evidence type="ECO:0000256" key="3">
    <source>
        <dbReference type="ARBA" id="ARBA00022989"/>
    </source>
</evidence>
<feature type="non-terminal residue" evidence="8">
    <location>
        <position position="1"/>
    </location>
</feature>
<proteinExistence type="predicted"/>
<feature type="compositionally biased region" description="Polar residues" evidence="5">
    <location>
        <begin position="77"/>
        <end position="89"/>
    </location>
</feature>
<feature type="transmembrane region" description="Helical" evidence="6">
    <location>
        <begin position="123"/>
        <end position="150"/>
    </location>
</feature>
<dbReference type="OrthoDB" id="301415at2759"/>
<dbReference type="InterPro" id="IPR005821">
    <property type="entry name" value="Ion_trans_dom"/>
</dbReference>
<keyword evidence="2 6" id="KW-0812">Transmembrane</keyword>
<dbReference type="GO" id="GO:0030001">
    <property type="term" value="P:metal ion transport"/>
    <property type="evidence" value="ECO:0007669"/>
    <property type="project" value="TreeGrafter"/>
</dbReference>
<feature type="non-terminal residue" evidence="8">
    <location>
        <position position="318"/>
    </location>
</feature>
<dbReference type="SUPFAM" id="SSF81324">
    <property type="entry name" value="Voltage-gated potassium channels"/>
    <property type="match status" value="1"/>
</dbReference>
<organism evidence="8 9">
    <name type="scientific">Cylicostephanus goldi</name>
    <name type="common">Nematode worm</name>
    <dbReference type="NCBI Taxonomy" id="71465"/>
    <lineage>
        <taxon>Eukaryota</taxon>
        <taxon>Metazoa</taxon>
        <taxon>Ecdysozoa</taxon>
        <taxon>Nematoda</taxon>
        <taxon>Chromadorea</taxon>
        <taxon>Rhabditida</taxon>
        <taxon>Rhabditina</taxon>
        <taxon>Rhabditomorpha</taxon>
        <taxon>Strongyloidea</taxon>
        <taxon>Strongylidae</taxon>
        <taxon>Cylicostephanus</taxon>
    </lineage>
</organism>
<evidence type="ECO:0000313" key="8">
    <source>
        <dbReference type="EMBL" id="VDN27665.1"/>
    </source>
</evidence>
<feature type="compositionally biased region" description="Polar residues" evidence="5">
    <location>
        <begin position="37"/>
        <end position="47"/>
    </location>
</feature>
<feature type="transmembrane region" description="Helical" evidence="6">
    <location>
        <begin position="193"/>
        <end position="212"/>
    </location>
</feature>
<evidence type="ECO:0000256" key="1">
    <source>
        <dbReference type="ARBA" id="ARBA00004141"/>
    </source>
</evidence>
<gene>
    <name evidence="8" type="ORF">CGOC_LOCUS10715</name>
</gene>
<dbReference type="PANTHER" id="PTHR13800:SF44">
    <property type="entry name" value="TRANSIENT RECEPTOR POTENTIAL CHANNEL"/>
    <property type="match status" value="1"/>
</dbReference>
<evidence type="ECO:0000256" key="2">
    <source>
        <dbReference type="ARBA" id="ARBA00022692"/>
    </source>
</evidence>
<dbReference type="PANTHER" id="PTHR13800">
    <property type="entry name" value="TRANSIENT RECEPTOR POTENTIAL CATION CHANNEL, SUBFAMILY M, MEMBER 6"/>
    <property type="match status" value="1"/>
</dbReference>
<dbReference type="AlphaFoldDB" id="A0A3P7MDY6"/>
<accession>A0A3P7MDY6</accession>
<evidence type="ECO:0000256" key="4">
    <source>
        <dbReference type="ARBA" id="ARBA00023136"/>
    </source>
</evidence>
<sequence length="318" mass="36953">VDFQLFHSRRRKKITKDDRETDVSETGKPDRPEYGTFQGSSVNAASSPTPPPYSKKRSRMPSYRMNGVIPKNEPRKNSSLGSTNSMKKASSVAVTKQSDNLFNNRPGFLMTRPIKIRRRLYEFYTAPITTFWAWTISFCLFLTAFTYVLLVRTPKNPTWLEWVLFAYVIAFGMEHFRKFLMSEMQPIGQKLKYFFYNYWNTVTAIAVVSFLFGFGMRAFGVITTGRVILACNSVLWTMKMLDYMSVHPRLGPYITMAGKMILNMTYIVVMLVVSLLAFGLARQSITYPNEDFHWLLVRNIFYKPYFMLYGEVYADEID</sequence>
<name>A0A3P7MDY6_CYLGO</name>
<evidence type="ECO:0000313" key="9">
    <source>
        <dbReference type="Proteomes" id="UP000271889"/>
    </source>
</evidence>
<comment type="subcellular location">
    <subcellularLocation>
        <location evidence="1">Membrane</location>
        <topology evidence="1">Multi-pass membrane protein</topology>
    </subcellularLocation>
</comment>
<feature type="region of interest" description="Disordered" evidence="5">
    <location>
        <begin position="1"/>
        <end position="89"/>
    </location>
</feature>
<feature type="transmembrane region" description="Helical" evidence="6">
    <location>
        <begin position="162"/>
        <end position="181"/>
    </location>
</feature>
<feature type="compositionally biased region" description="Basic and acidic residues" evidence="5">
    <location>
        <begin position="15"/>
        <end position="33"/>
    </location>
</feature>
<evidence type="ECO:0000256" key="6">
    <source>
        <dbReference type="SAM" id="Phobius"/>
    </source>
</evidence>
<protein>
    <recommendedName>
        <fullName evidence="7">Ion transport domain-containing protein</fullName>
    </recommendedName>
</protein>